<evidence type="ECO:0000313" key="2">
    <source>
        <dbReference type="EMBL" id="MXQ99944.1"/>
    </source>
</evidence>
<dbReference type="Pfam" id="PF16764">
    <property type="entry name" value="Sharpin_PH"/>
    <property type="match status" value="1"/>
</dbReference>
<accession>A0A6B0SIU6</accession>
<evidence type="ECO:0000259" key="1">
    <source>
        <dbReference type="Pfam" id="PF16764"/>
    </source>
</evidence>
<sequence>MAPPAGGTAAGSDPGSAAVLLAVHVAVRPLGAGLDVAAQPRRLQLSADPE</sequence>
<dbReference type="InterPro" id="IPR011993">
    <property type="entry name" value="PH-like_dom_sf"/>
</dbReference>
<dbReference type="AlphaFoldDB" id="A0A6B0SIU6"/>
<evidence type="ECO:0000313" key="3">
    <source>
        <dbReference type="Proteomes" id="UP000322234"/>
    </source>
</evidence>
<protein>
    <recommendedName>
        <fullName evidence="1">Sharpin PH domain-containing protein</fullName>
    </recommendedName>
</protein>
<reference evidence="2" key="1">
    <citation type="submission" date="2019-10" db="EMBL/GenBank/DDBJ databases">
        <title>The sequence and de novo assembly of the wild yak genome.</title>
        <authorList>
            <person name="Liu Y."/>
        </authorList>
    </citation>
    <scope>NUCLEOTIDE SEQUENCE [LARGE SCALE GENOMIC DNA]</scope>
    <source>
        <strain evidence="2">WY2019</strain>
    </source>
</reference>
<dbReference type="Proteomes" id="UP000322234">
    <property type="component" value="Unassembled WGS sequence"/>
</dbReference>
<name>A0A6B0SIU6_9CETA</name>
<organism evidence="2 3">
    <name type="scientific">Bos mutus</name>
    <name type="common">wild yak</name>
    <dbReference type="NCBI Taxonomy" id="72004"/>
    <lineage>
        <taxon>Eukaryota</taxon>
        <taxon>Metazoa</taxon>
        <taxon>Chordata</taxon>
        <taxon>Craniata</taxon>
        <taxon>Vertebrata</taxon>
        <taxon>Euteleostomi</taxon>
        <taxon>Mammalia</taxon>
        <taxon>Eutheria</taxon>
        <taxon>Laurasiatheria</taxon>
        <taxon>Artiodactyla</taxon>
        <taxon>Ruminantia</taxon>
        <taxon>Pecora</taxon>
        <taxon>Bovidae</taxon>
        <taxon>Bovinae</taxon>
        <taxon>Bos</taxon>
    </lineage>
</organism>
<dbReference type="EMBL" id="VBQZ03003846">
    <property type="protein sequence ID" value="MXQ99944.1"/>
    <property type="molecule type" value="Genomic_DNA"/>
</dbReference>
<proteinExistence type="predicted"/>
<dbReference type="Gene3D" id="2.30.29.30">
    <property type="entry name" value="Pleckstrin-homology domain (PH domain)/Phosphotyrosine-binding domain (PTB)"/>
    <property type="match status" value="1"/>
</dbReference>
<gene>
    <name evidence="2" type="ORF">E5288_WYG001348</name>
</gene>
<feature type="domain" description="Sharpin PH" evidence="1">
    <location>
        <begin position="14"/>
        <end position="50"/>
    </location>
</feature>
<comment type="caution">
    <text evidence="2">The sequence shown here is derived from an EMBL/GenBank/DDBJ whole genome shotgun (WGS) entry which is preliminary data.</text>
</comment>
<keyword evidence="3" id="KW-1185">Reference proteome</keyword>
<dbReference type="InterPro" id="IPR031912">
    <property type="entry name" value="Sharpin_PH"/>
</dbReference>